<dbReference type="SMART" id="SM00387">
    <property type="entry name" value="HATPase_c"/>
    <property type="match status" value="1"/>
</dbReference>
<dbReference type="CDD" id="cd00082">
    <property type="entry name" value="HisKA"/>
    <property type="match status" value="1"/>
</dbReference>
<feature type="compositionally biased region" description="Low complexity" evidence="15">
    <location>
        <begin position="16"/>
        <end position="29"/>
    </location>
</feature>
<gene>
    <name evidence="19" type="ORF">DF200_02305</name>
</gene>
<name>A0A2U2MUB6_9BIFI</name>
<evidence type="ECO:0000256" key="6">
    <source>
        <dbReference type="ARBA" id="ARBA00022679"/>
    </source>
</evidence>
<dbReference type="PANTHER" id="PTHR45436">
    <property type="entry name" value="SENSOR HISTIDINE KINASE YKOH"/>
    <property type="match status" value="1"/>
</dbReference>
<keyword evidence="11 16" id="KW-1133">Transmembrane helix</keyword>
<reference evidence="19 20" key="1">
    <citation type="journal article" date="2018" name="Int. J. Syst. Evol. Microbiol.">
        <title>Bifidobacterium catulorum sp. nov., a novel taxon from the faeces of the baby common marmoset (Callithrix jacchus).</title>
        <authorList>
            <person name="Modesto M."/>
            <person name="Michelini S."/>
            <person name="Oki K."/>
            <person name="Biavati B."/>
            <person name="Watanabe K."/>
            <person name="Mattarelli P."/>
        </authorList>
    </citation>
    <scope>NUCLEOTIDE SEQUENCE [LARGE SCALE GENOMIC DNA]</scope>
    <source>
        <strain evidence="19 20">MRM 8.19</strain>
    </source>
</reference>
<dbReference type="FunFam" id="1.10.287.130:FF:000010">
    <property type="entry name" value="Two-component sensor histidine kinase"/>
    <property type="match status" value="1"/>
</dbReference>
<keyword evidence="7 16" id="KW-0812">Transmembrane</keyword>
<keyword evidence="8" id="KW-0547">Nucleotide-binding</keyword>
<feature type="region of interest" description="Disordered" evidence="15">
    <location>
        <begin position="16"/>
        <end position="52"/>
    </location>
</feature>
<evidence type="ECO:0000256" key="16">
    <source>
        <dbReference type="SAM" id="Phobius"/>
    </source>
</evidence>
<evidence type="ECO:0000256" key="1">
    <source>
        <dbReference type="ARBA" id="ARBA00000085"/>
    </source>
</evidence>
<dbReference type="SUPFAM" id="SSF55874">
    <property type="entry name" value="ATPase domain of HSP90 chaperone/DNA topoisomerase II/histidine kinase"/>
    <property type="match status" value="1"/>
</dbReference>
<dbReference type="InterPro" id="IPR036097">
    <property type="entry name" value="HisK_dim/P_sf"/>
</dbReference>
<dbReference type="InterPro" id="IPR003594">
    <property type="entry name" value="HATPase_dom"/>
</dbReference>
<feature type="region of interest" description="Disordered" evidence="15">
    <location>
        <begin position="593"/>
        <end position="616"/>
    </location>
</feature>
<evidence type="ECO:0000256" key="14">
    <source>
        <dbReference type="ARBA" id="ARBA00035305"/>
    </source>
</evidence>
<dbReference type="InterPro" id="IPR004358">
    <property type="entry name" value="Sig_transdc_His_kin-like_C"/>
</dbReference>
<evidence type="ECO:0000256" key="11">
    <source>
        <dbReference type="ARBA" id="ARBA00022989"/>
    </source>
</evidence>
<comment type="catalytic activity">
    <reaction evidence="1">
        <text>ATP + protein L-histidine = ADP + protein N-phospho-L-histidine.</text>
        <dbReference type="EC" id="2.7.13.3"/>
    </reaction>
</comment>
<evidence type="ECO:0000256" key="12">
    <source>
        <dbReference type="ARBA" id="ARBA00023012"/>
    </source>
</evidence>
<keyword evidence="20" id="KW-1185">Reference proteome</keyword>
<feature type="transmembrane region" description="Helical" evidence="16">
    <location>
        <begin position="78"/>
        <end position="101"/>
    </location>
</feature>
<dbReference type="Pfam" id="PF02518">
    <property type="entry name" value="HATPase_c"/>
    <property type="match status" value="1"/>
</dbReference>
<dbReference type="AlphaFoldDB" id="A0A2U2MUB6"/>
<evidence type="ECO:0000256" key="9">
    <source>
        <dbReference type="ARBA" id="ARBA00022777"/>
    </source>
</evidence>
<dbReference type="GO" id="GO:0005886">
    <property type="term" value="C:plasma membrane"/>
    <property type="evidence" value="ECO:0007669"/>
    <property type="project" value="UniProtKB-SubCell"/>
</dbReference>
<dbReference type="EC" id="2.7.13.3" evidence="3"/>
<evidence type="ECO:0000256" key="8">
    <source>
        <dbReference type="ARBA" id="ARBA00022741"/>
    </source>
</evidence>
<dbReference type="InterPro" id="IPR047669">
    <property type="entry name" value="MtrAB_MtrB"/>
</dbReference>
<feature type="domain" description="Histidine kinase" evidence="17">
    <location>
        <begin position="343"/>
        <end position="560"/>
    </location>
</feature>
<dbReference type="SUPFAM" id="SSF47384">
    <property type="entry name" value="Homodimeric domain of signal transducing histidine kinase"/>
    <property type="match status" value="1"/>
</dbReference>
<dbReference type="FunFam" id="3.30.565.10:FF:000013">
    <property type="entry name" value="Two-component sensor histidine kinase"/>
    <property type="match status" value="1"/>
</dbReference>
<dbReference type="InterPro" id="IPR003660">
    <property type="entry name" value="HAMP_dom"/>
</dbReference>
<dbReference type="SMART" id="SM00388">
    <property type="entry name" value="HisKA"/>
    <property type="match status" value="1"/>
</dbReference>
<evidence type="ECO:0000256" key="4">
    <source>
        <dbReference type="ARBA" id="ARBA00022475"/>
    </source>
</evidence>
<dbReference type="CDD" id="cd06225">
    <property type="entry name" value="HAMP"/>
    <property type="match status" value="1"/>
</dbReference>
<dbReference type="Pfam" id="PF00512">
    <property type="entry name" value="HisKA"/>
    <property type="match status" value="1"/>
</dbReference>
<dbReference type="GO" id="GO:0000155">
    <property type="term" value="F:phosphorelay sensor kinase activity"/>
    <property type="evidence" value="ECO:0007669"/>
    <property type="project" value="InterPro"/>
</dbReference>
<dbReference type="Pfam" id="PF00672">
    <property type="entry name" value="HAMP"/>
    <property type="match status" value="1"/>
</dbReference>
<keyword evidence="10" id="KW-0067">ATP-binding</keyword>
<keyword evidence="12" id="KW-0902">Two-component regulatory system</keyword>
<dbReference type="Gene3D" id="6.10.340.10">
    <property type="match status" value="1"/>
</dbReference>
<proteinExistence type="predicted"/>
<dbReference type="InterPro" id="IPR003661">
    <property type="entry name" value="HisK_dim/P_dom"/>
</dbReference>
<dbReference type="Proteomes" id="UP000245753">
    <property type="component" value="Unassembled WGS sequence"/>
</dbReference>
<sequence length="616" mass="67378">MSSVCAKRSRTIPSIRISSRRSAGSDTSSCLPPGPLPEASTTGTTMMGNEPSSDKGIPLLRLWRRVRAAIRRSLQRRIIVVVVLMSLAIAFGFSVVSVFSVRSTLLKQASEQSQRDFTEEVQRAQANLDSSDVINRIDYQRLITDLASTLQDEGSSNLLGVYIVGESGEYDSVVPVSTDPEYMGLISDAMRGEVSSDKAGDIFYQPVGYGRENRSDLPGAILGASLTMPDGDDVSLFAAYSYESQERSVMSIQTTLLSCSLVLSVVIGLMTWRVLRGIIRPVESVAVAAEYLSDGNRSARVKVDRYDEIGVLQRSFNEMADTLNTTIEELETISSMQRRFVSDVSHELRTPVTTIRMASDLLESRKGDFDPTTARTVELLGEQTTRFQDILADLLEISRYDAGSAAADLIAMDVRSPINEAVRDVAEIAQARQVPIDVTLPGREVYADIDARRIERILRNLLGNAVDFAEGNPVEVRVGANETGVVVGVRDYGAGISQENLPHVFDRFWRADVSRSRITGGTGLGLSISQQDARLHHGGIDVRSALGKGTWFLLSIPVKSGERPRPEQYPVRFADATSMNVLGRFLPGDVRREGWRKAEEDDAQGTAESGGERGDA</sequence>
<dbReference type="PROSITE" id="PS50109">
    <property type="entry name" value="HIS_KIN"/>
    <property type="match status" value="1"/>
</dbReference>
<organism evidence="19 20">
    <name type="scientific">Bifidobacterium catulorum</name>
    <dbReference type="NCBI Taxonomy" id="1630173"/>
    <lineage>
        <taxon>Bacteria</taxon>
        <taxon>Bacillati</taxon>
        <taxon>Actinomycetota</taxon>
        <taxon>Actinomycetes</taxon>
        <taxon>Bifidobacteriales</taxon>
        <taxon>Bifidobacteriaceae</taxon>
        <taxon>Bifidobacterium</taxon>
    </lineage>
</organism>
<dbReference type="PROSITE" id="PS50885">
    <property type="entry name" value="HAMP"/>
    <property type="match status" value="1"/>
</dbReference>
<dbReference type="NCBIfam" id="NF040691">
    <property type="entry name" value="MtrAB_MtrB"/>
    <property type="match status" value="1"/>
</dbReference>
<evidence type="ECO:0000256" key="15">
    <source>
        <dbReference type="SAM" id="MobiDB-lite"/>
    </source>
</evidence>
<dbReference type="GO" id="GO:0005524">
    <property type="term" value="F:ATP binding"/>
    <property type="evidence" value="ECO:0007669"/>
    <property type="project" value="UniProtKB-KW"/>
</dbReference>
<evidence type="ECO:0000256" key="3">
    <source>
        <dbReference type="ARBA" id="ARBA00012438"/>
    </source>
</evidence>
<dbReference type="InterPro" id="IPR050428">
    <property type="entry name" value="TCS_sensor_his_kinase"/>
</dbReference>
<evidence type="ECO:0000259" key="17">
    <source>
        <dbReference type="PROSITE" id="PS50109"/>
    </source>
</evidence>
<keyword evidence="9 19" id="KW-0418">Kinase</keyword>
<dbReference type="SUPFAM" id="SSF158472">
    <property type="entry name" value="HAMP domain-like"/>
    <property type="match status" value="1"/>
</dbReference>
<evidence type="ECO:0000259" key="18">
    <source>
        <dbReference type="PROSITE" id="PS50885"/>
    </source>
</evidence>
<evidence type="ECO:0000313" key="20">
    <source>
        <dbReference type="Proteomes" id="UP000245753"/>
    </source>
</evidence>
<comment type="subcellular location">
    <subcellularLocation>
        <location evidence="2">Cell membrane</location>
        <topology evidence="2">Multi-pass membrane protein</topology>
    </subcellularLocation>
</comment>
<evidence type="ECO:0000313" key="19">
    <source>
        <dbReference type="EMBL" id="PWG60450.1"/>
    </source>
</evidence>
<dbReference type="PANTHER" id="PTHR45436:SF5">
    <property type="entry name" value="SENSOR HISTIDINE KINASE TRCS"/>
    <property type="match status" value="1"/>
</dbReference>
<dbReference type="InterPro" id="IPR036890">
    <property type="entry name" value="HATPase_C_sf"/>
</dbReference>
<evidence type="ECO:0000256" key="7">
    <source>
        <dbReference type="ARBA" id="ARBA00022692"/>
    </source>
</evidence>
<feature type="compositionally biased region" description="Polar residues" evidence="15">
    <location>
        <begin position="39"/>
        <end position="51"/>
    </location>
</feature>
<dbReference type="PRINTS" id="PR00344">
    <property type="entry name" value="BCTRLSENSOR"/>
</dbReference>
<dbReference type="EMBL" id="QFFN01000003">
    <property type="protein sequence ID" value="PWG60450.1"/>
    <property type="molecule type" value="Genomic_DNA"/>
</dbReference>
<keyword evidence="6" id="KW-0808">Transferase</keyword>
<keyword evidence="13 16" id="KW-0472">Membrane</keyword>
<dbReference type="SMART" id="SM00304">
    <property type="entry name" value="HAMP"/>
    <property type="match status" value="1"/>
</dbReference>
<dbReference type="InterPro" id="IPR005467">
    <property type="entry name" value="His_kinase_dom"/>
</dbReference>
<evidence type="ECO:0000256" key="10">
    <source>
        <dbReference type="ARBA" id="ARBA00022840"/>
    </source>
</evidence>
<dbReference type="Gene3D" id="1.10.287.130">
    <property type="match status" value="1"/>
</dbReference>
<evidence type="ECO:0000256" key="2">
    <source>
        <dbReference type="ARBA" id="ARBA00004651"/>
    </source>
</evidence>
<evidence type="ECO:0000256" key="5">
    <source>
        <dbReference type="ARBA" id="ARBA00022553"/>
    </source>
</evidence>
<dbReference type="Gene3D" id="3.30.565.10">
    <property type="entry name" value="Histidine kinase-like ATPase, C-terminal domain"/>
    <property type="match status" value="1"/>
</dbReference>
<comment type="caution">
    <text evidence="19">The sequence shown here is derived from an EMBL/GenBank/DDBJ whole genome shotgun (WGS) entry which is preliminary data.</text>
</comment>
<evidence type="ECO:0000256" key="13">
    <source>
        <dbReference type="ARBA" id="ARBA00023136"/>
    </source>
</evidence>
<protein>
    <recommendedName>
        <fullName evidence="14">Sensor histidine kinase MtrB</fullName>
        <ecNumber evidence="3">2.7.13.3</ecNumber>
    </recommendedName>
</protein>
<keyword evidence="4" id="KW-1003">Cell membrane</keyword>
<feature type="domain" description="HAMP" evidence="18">
    <location>
        <begin position="276"/>
        <end position="328"/>
    </location>
</feature>
<accession>A0A2U2MUB6</accession>
<keyword evidence="5" id="KW-0597">Phosphoprotein</keyword>